<evidence type="ECO:0000256" key="5">
    <source>
        <dbReference type="ARBA" id="ARBA00022645"/>
    </source>
</evidence>
<keyword evidence="5" id="KW-0121">Carboxypeptidase</keyword>
<evidence type="ECO:0000256" key="13">
    <source>
        <dbReference type="ARBA" id="ARBA00023268"/>
    </source>
</evidence>
<evidence type="ECO:0000256" key="16">
    <source>
        <dbReference type="ARBA" id="ARBA00049902"/>
    </source>
</evidence>
<keyword evidence="17" id="KW-1133">Transmembrane helix</keyword>
<gene>
    <name evidence="20" type="ORF">A2531_01265</name>
</gene>
<feature type="domain" description="Penicillin-binding protein transpeptidase" evidence="18">
    <location>
        <begin position="369"/>
        <end position="646"/>
    </location>
</feature>
<evidence type="ECO:0000256" key="11">
    <source>
        <dbReference type="ARBA" id="ARBA00022984"/>
    </source>
</evidence>
<evidence type="ECO:0000256" key="4">
    <source>
        <dbReference type="ARBA" id="ARBA00022475"/>
    </source>
</evidence>
<keyword evidence="17" id="KW-0812">Transmembrane</keyword>
<dbReference type="GO" id="GO:0008360">
    <property type="term" value="P:regulation of cell shape"/>
    <property type="evidence" value="ECO:0007669"/>
    <property type="project" value="UniProtKB-KW"/>
</dbReference>
<keyword evidence="10" id="KW-0133">Cell shape</keyword>
<dbReference type="Gene3D" id="3.40.710.10">
    <property type="entry name" value="DD-peptidase/beta-lactamase superfamily"/>
    <property type="match status" value="1"/>
</dbReference>
<dbReference type="NCBIfam" id="TIGR02074">
    <property type="entry name" value="PBP_1a_fam"/>
    <property type="match status" value="1"/>
</dbReference>
<dbReference type="InterPro" id="IPR050396">
    <property type="entry name" value="Glycosyltr_51/Transpeptidase"/>
</dbReference>
<keyword evidence="9" id="KW-0378">Hydrolase</keyword>
<dbReference type="InterPro" id="IPR036950">
    <property type="entry name" value="PBP_transglycosylase"/>
</dbReference>
<dbReference type="InterPro" id="IPR001264">
    <property type="entry name" value="Glyco_trans_51"/>
</dbReference>
<dbReference type="InterPro" id="IPR023346">
    <property type="entry name" value="Lysozyme-like_dom_sf"/>
</dbReference>
<organism evidence="20 21">
    <name type="scientific">Candidatus Falkowbacteria bacterium RIFOXYD2_FULL_34_120</name>
    <dbReference type="NCBI Taxonomy" id="1798007"/>
    <lineage>
        <taxon>Bacteria</taxon>
        <taxon>Candidatus Falkowiibacteriota</taxon>
    </lineage>
</organism>
<dbReference type="Pfam" id="PF17957">
    <property type="entry name" value="Big_7"/>
    <property type="match status" value="1"/>
</dbReference>
<dbReference type="GO" id="GO:0030288">
    <property type="term" value="C:outer membrane-bounded periplasmic space"/>
    <property type="evidence" value="ECO:0007669"/>
    <property type="project" value="TreeGrafter"/>
</dbReference>
<feature type="domain" description="Glycosyl transferase family 51" evidence="19">
    <location>
        <begin position="101"/>
        <end position="276"/>
    </location>
</feature>
<name>A0A1F5TQ88_9BACT</name>
<evidence type="ECO:0000259" key="18">
    <source>
        <dbReference type="Pfam" id="PF00905"/>
    </source>
</evidence>
<reference evidence="20 21" key="1">
    <citation type="journal article" date="2016" name="Nat. Commun.">
        <title>Thousands of microbial genomes shed light on interconnected biogeochemical processes in an aquifer system.</title>
        <authorList>
            <person name="Anantharaman K."/>
            <person name="Brown C.T."/>
            <person name="Hug L.A."/>
            <person name="Sharon I."/>
            <person name="Castelle C.J."/>
            <person name="Probst A.J."/>
            <person name="Thomas B.C."/>
            <person name="Singh A."/>
            <person name="Wilkins M.J."/>
            <person name="Karaoz U."/>
            <person name="Brodie E.L."/>
            <person name="Williams K.H."/>
            <person name="Hubbard S.S."/>
            <person name="Banfield J.F."/>
        </authorList>
    </citation>
    <scope>NUCLEOTIDE SEQUENCE [LARGE SCALE GENOMIC DNA]</scope>
</reference>
<proteinExistence type="inferred from homology"/>
<evidence type="ECO:0000256" key="2">
    <source>
        <dbReference type="ARBA" id="ARBA00007090"/>
    </source>
</evidence>
<comment type="subcellular location">
    <subcellularLocation>
        <location evidence="1">Cell membrane</location>
    </subcellularLocation>
</comment>
<dbReference type="GO" id="GO:0008955">
    <property type="term" value="F:peptidoglycan glycosyltransferase activity"/>
    <property type="evidence" value="ECO:0007669"/>
    <property type="project" value="UniProtKB-EC"/>
</dbReference>
<dbReference type="FunFam" id="1.10.3810.10:FF:000001">
    <property type="entry name" value="Penicillin-binding protein 1A"/>
    <property type="match status" value="1"/>
</dbReference>
<evidence type="ECO:0000256" key="6">
    <source>
        <dbReference type="ARBA" id="ARBA00022670"/>
    </source>
</evidence>
<protein>
    <submittedName>
        <fullName evidence="20">Uncharacterized protein</fullName>
    </submittedName>
</protein>
<evidence type="ECO:0000256" key="17">
    <source>
        <dbReference type="SAM" id="Phobius"/>
    </source>
</evidence>
<dbReference type="PANTHER" id="PTHR32282:SF11">
    <property type="entry name" value="PENICILLIN-BINDING PROTEIN 1B"/>
    <property type="match status" value="1"/>
</dbReference>
<evidence type="ECO:0000256" key="15">
    <source>
        <dbReference type="ARBA" id="ARBA00034000"/>
    </source>
</evidence>
<dbReference type="AlphaFoldDB" id="A0A1F5TQ88"/>
<dbReference type="Gene3D" id="1.10.3810.10">
    <property type="entry name" value="Biosynthetic peptidoglycan transglycosylase-like"/>
    <property type="match status" value="1"/>
</dbReference>
<feature type="transmembrane region" description="Helical" evidence="17">
    <location>
        <begin position="51"/>
        <end position="73"/>
    </location>
</feature>
<evidence type="ECO:0000256" key="8">
    <source>
        <dbReference type="ARBA" id="ARBA00022679"/>
    </source>
</evidence>
<keyword evidence="8" id="KW-0808">Transferase</keyword>
<keyword evidence="14" id="KW-0961">Cell wall biogenesis/degradation</keyword>
<dbReference type="PANTHER" id="PTHR32282">
    <property type="entry name" value="BINDING PROTEIN TRANSPEPTIDASE, PUTATIVE-RELATED"/>
    <property type="match status" value="1"/>
</dbReference>
<evidence type="ECO:0000313" key="20">
    <source>
        <dbReference type="EMBL" id="OGF41135.1"/>
    </source>
</evidence>
<evidence type="ECO:0000256" key="12">
    <source>
        <dbReference type="ARBA" id="ARBA00023136"/>
    </source>
</evidence>
<dbReference type="Pfam" id="PF00912">
    <property type="entry name" value="Transgly"/>
    <property type="match status" value="1"/>
</dbReference>
<evidence type="ECO:0000259" key="19">
    <source>
        <dbReference type="Pfam" id="PF00912"/>
    </source>
</evidence>
<comment type="catalytic activity">
    <reaction evidence="15">
        <text>Preferential cleavage: (Ac)2-L-Lys-D-Ala-|-D-Ala. Also transpeptidation of peptidyl-alanyl moieties that are N-acyl substituents of D-alanine.</text>
        <dbReference type="EC" id="3.4.16.4"/>
    </reaction>
</comment>
<keyword evidence="13" id="KW-0511">Multifunctional enzyme</keyword>
<dbReference type="InterPro" id="IPR012338">
    <property type="entry name" value="Beta-lactam/transpept-like"/>
</dbReference>
<comment type="caution">
    <text evidence="20">The sequence shown here is derived from an EMBL/GenBank/DDBJ whole genome shotgun (WGS) entry which is preliminary data.</text>
</comment>
<dbReference type="GO" id="GO:0005886">
    <property type="term" value="C:plasma membrane"/>
    <property type="evidence" value="ECO:0007669"/>
    <property type="project" value="UniProtKB-SubCell"/>
</dbReference>
<evidence type="ECO:0000256" key="1">
    <source>
        <dbReference type="ARBA" id="ARBA00004236"/>
    </source>
</evidence>
<evidence type="ECO:0000256" key="3">
    <source>
        <dbReference type="ARBA" id="ARBA00007739"/>
    </source>
</evidence>
<evidence type="ECO:0000256" key="7">
    <source>
        <dbReference type="ARBA" id="ARBA00022676"/>
    </source>
</evidence>
<dbReference type="GO" id="GO:0009002">
    <property type="term" value="F:serine-type D-Ala-D-Ala carboxypeptidase activity"/>
    <property type="evidence" value="ECO:0007669"/>
    <property type="project" value="UniProtKB-EC"/>
</dbReference>
<keyword evidence="11" id="KW-0573">Peptidoglycan synthesis</keyword>
<dbReference type="Proteomes" id="UP000177579">
    <property type="component" value="Unassembled WGS sequence"/>
</dbReference>
<dbReference type="Pfam" id="PF00905">
    <property type="entry name" value="Transpeptidase"/>
    <property type="match status" value="1"/>
</dbReference>
<dbReference type="InterPro" id="IPR001460">
    <property type="entry name" value="PCN-bd_Tpept"/>
</dbReference>
<evidence type="ECO:0000313" key="21">
    <source>
        <dbReference type="Proteomes" id="UP000177579"/>
    </source>
</evidence>
<keyword evidence="7" id="KW-0328">Glycosyltransferase</keyword>
<keyword evidence="4" id="KW-1003">Cell membrane</keyword>
<dbReference type="GO" id="GO:0071555">
    <property type="term" value="P:cell wall organization"/>
    <property type="evidence" value="ECO:0007669"/>
    <property type="project" value="UniProtKB-KW"/>
</dbReference>
<dbReference type="InterPro" id="IPR013783">
    <property type="entry name" value="Ig-like_fold"/>
</dbReference>
<evidence type="ECO:0000256" key="14">
    <source>
        <dbReference type="ARBA" id="ARBA00023316"/>
    </source>
</evidence>
<keyword evidence="12 17" id="KW-0472">Membrane</keyword>
<sequence>MPYQQKNNQSWRINKKKYYLTRKTKTPIKKTKRLNLNLSIFDFSNNFKQKVFLFLLGSFVVCLMIGVIFIAWLSRNLPNPGGLIERELAQSTKIMDRTGEEILYEIHGEEKRTLVKLNEIPNYVKYATIAIEDKNFYSHGGISLWGIFRGTVLHYIRYGTMQGGSTLTQQFVKNAILTNERTVTRKLKEWILAYKIEKKYSKDEILQMYFNEIPYGSTAYGVEAASQKYFGKSARNINIAEAAILAALPQAPSRYSPYGSNIEILLGRQQYIIDLMLEQGYITEEEAKDAKEFKIEFKEQGSNIKAPHFVMYIKEILSNKYGEKMVEQGGLKIYTTLDIYKQKIAEDVINELAEKNEKDYNATNASLISIDPKTGQVLAMVGSRDYFNNDIDGQVNITTSNRQPGSSLKPLVYATMFLKGYTPNTILYDVITSFSTNKDEPYEPHNYDNKEHGPVTIRKALAGSLNIPAVKAIYLADIDKVLELATDMGYTTLTDKNRFGLSLVLGGAEVKLIEHVNAYGVFAREGIFHPITTILKIEDKDGNLIEEAETKEKKVLDPKIARLINDVLSDNAARAYAFGERNWLTLSDRPVAAKTGTTNDYRDAWTIGYTPSIVTGVWVGNNNNSEMKKGAAGGVVAAPIWHNYMKKVLGNTPIEGFKKIEIEKTGKPVLDGEAGMETVIKIDKSSGLLATENTPPDKIEEKIFIQPHSILYYVDKNDPLGPKPENPEKDPQFKEWEKGVALWLEKKLASSSPNVEIIDQLPPTEYDNTHTIENLPEVKIISPINNKTILTPLLISTIEASAKRGINRVEYYINDNLFFINTSYPFGIEKTIDFLNNGFHNLKVKVCDDVDNCTTKEVEFNLVLNNNIQNKDITVKIINPVSGLALSNIDFPLTVKFDIDNPKQVANINLYYIGEDNNPVLIKNIQPITESITATIWDNPPASGTYKIYSEINTWGKKKIKTEDIFVIINNISNSIKEDNE</sequence>
<accession>A0A1F5TQ88</accession>
<comment type="similarity">
    <text evidence="2">In the C-terminal section; belongs to the transpeptidase family.</text>
</comment>
<comment type="similarity">
    <text evidence="3">In the N-terminal section; belongs to the glycosyltransferase 51 family.</text>
</comment>
<dbReference type="GO" id="GO:0009252">
    <property type="term" value="P:peptidoglycan biosynthetic process"/>
    <property type="evidence" value="ECO:0007669"/>
    <property type="project" value="UniProtKB-KW"/>
</dbReference>
<dbReference type="GO" id="GO:0008658">
    <property type="term" value="F:penicillin binding"/>
    <property type="evidence" value="ECO:0007669"/>
    <property type="project" value="InterPro"/>
</dbReference>
<evidence type="ECO:0000256" key="10">
    <source>
        <dbReference type="ARBA" id="ARBA00022960"/>
    </source>
</evidence>
<evidence type="ECO:0000256" key="9">
    <source>
        <dbReference type="ARBA" id="ARBA00022801"/>
    </source>
</evidence>
<dbReference type="SUPFAM" id="SSF56601">
    <property type="entry name" value="beta-lactamase/transpeptidase-like"/>
    <property type="match status" value="1"/>
</dbReference>
<dbReference type="GO" id="GO:0006508">
    <property type="term" value="P:proteolysis"/>
    <property type="evidence" value="ECO:0007669"/>
    <property type="project" value="UniProtKB-KW"/>
</dbReference>
<keyword evidence="6" id="KW-0645">Protease</keyword>
<dbReference type="SUPFAM" id="SSF53955">
    <property type="entry name" value="Lysozyme-like"/>
    <property type="match status" value="1"/>
</dbReference>
<dbReference type="EMBL" id="MFGO01000013">
    <property type="protein sequence ID" value="OGF41135.1"/>
    <property type="molecule type" value="Genomic_DNA"/>
</dbReference>
<dbReference type="Gene3D" id="2.60.40.10">
    <property type="entry name" value="Immunoglobulins"/>
    <property type="match status" value="1"/>
</dbReference>
<comment type="catalytic activity">
    <reaction evidence="16">
        <text>[GlcNAc-(1-&gt;4)-Mur2Ac(oyl-L-Ala-gamma-D-Glu-L-Lys-D-Ala-D-Ala)](n)-di-trans,octa-cis-undecaprenyl diphosphate + beta-D-GlcNAc-(1-&gt;4)-Mur2Ac(oyl-L-Ala-gamma-D-Glu-L-Lys-D-Ala-D-Ala)-di-trans,octa-cis-undecaprenyl diphosphate = [GlcNAc-(1-&gt;4)-Mur2Ac(oyl-L-Ala-gamma-D-Glu-L-Lys-D-Ala-D-Ala)](n+1)-di-trans,octa-cis-undecaprenyl diphosphate + di-trans,octa-cis-undecaprenyl diphosphate + H(+)</text>
        <dbReference type="Rhea" id="RHEA:23708"/>
        <dbReference type="Rhea" id="RHEA-COMP:9602"/>
        <dbReference type="Rhea" id="RHEA-COMP:9603"/>
        <dbReference type="ChEBI" id="CHEBI:15378"/>
        <dbReference type="ChEBI" id="CHEBI:58405"/>
        <dbReference type="ChEBI" id="CHEBI:60033"/>
        <dbReference type="ChEBI" id="CHEBI:78435"/>
        <dbReference type="EC" id="2.4.99.28"/>
    </reaction>
</comment>